<evidence type="ECO:0000256" key="4">
    <source>
        <dbReference type="ARBA" id="ARBA00022960"/>
    </source>
</evidence>
<feature type="transmembrane region" description="Helical" evidence="9">
    <location>
        <begin position="97"/>
        <end position="118"/>
    </location>
</feature>
<evidence type="ECO:0000256" key="3">
    <source>
        <dbReference type="ARBA" id="ARBA00022692"/>
    </source>
</evidence>
<comment type="subcellular location">
    <subcellularLocation>
        <location evidence="1">Membrane</location>
        <topology evidence="1">Multi-pass membrane protein</topology>
    </subcellularLocation>
</comment>
<feature type="transmembrane region" description="Helical" evidence="9">
    <location>
        <begin position="330"/>
        <end position="348"/>
    </location>
</feature>
<organism evidence="10 11">
    <name type="scientific">Streptomyces sodiiphilus</name>
    <dbReference type="NCBI Taxonomy" id="226217"/>
    <lineage>
        <taxon>Bacteria</taxon>
        <taxon>Bacillati</taxon>
        <taxon>Actinomycetota</taxon>
        <taxon>Actinomycetes</taxon>
        <taxon>Kitasatosporales</taxon>
        <taxon>Streptomycetaceae</taxon>
        <taxon>Streptomyces</taxon>
    </lineage>
</organism>
<evidence type="ECO:0000256" key="7">
    <source>
        <dbReference type="ARBA" id="ARBA00044770"/>
    </source>
</evidence>
<dbReference type="PANTHER" id="PTHR30474:SF14">
    <property type="entry name" value="CELL CYCLE PROTEIN"/>
    <property type="match status" value="1"/>
</dbReference>
<evidence type="ECO:0000256" key="2">
    <source>
        <dbReference type="ARBA" id="ARBA00004752"/>
    </source>
</evidence>
<sequence>MSIRTYTNGSITTRQSTWRRLTARDSVFRRVDWILLLAAGALSLLGCLLVWSATRNRTEINNGDPQYFLIRQLINLAVGVALAAGVMWLGHHRLRGAVPVFFGFSVIAMLLVFTPMGTEINGQRAWLSIGDYTLQPGEFAKVAVILAMAMVLAAQVDAGDREYPGHRAVLQALGLAAIPLAIVLVDDLGMAMVIGVIVLGILVASGASIGWTIGLVLAGIVGGVLVWLFDVLDEYQINRFAAFANPALDPSGAGYNTNQARIAIGSGGLEGKGLFQGTQTTGQFVPEQQTDFIFTVAGEELGFIGAGGIILLLGVILWRALRIANGATELYGTIIAAGIVAWFAFQSFENIGMTLGIMPVAGIPLPFLSYGGTSMFVTWIAIGLLQSIRMKRPLAA</sequence>
<keyword evidence="6 9" id="KW-0472">Membrane</keyword>
<feature type="transmembrane region" description="Helical" evidence="9">
    <location>
        <begin position="176"/>
        <end position="202"/>
    </location>
</feature>
<comment type="caution">
    <text evidence="10">The sequence shown here is derived from an EMBL/GenBank/DDBJ whole genome shotgun (WGS) entry which is preliminary data.</text>
</comment>
<evidence type="ECO:0000313" key="11">
    <source>
        <dbReference type="Proteomes" id="UP001501303"/>
    </source>
</evidence>
<name>A0ABN2NU42_9ACTN</name>
<reference evidence="10 11" key="1">
    <citation type="journal article" date="2019" name="Int. J. Syst. Evol. Microbiol.">
        <title>The Global Catalogue of Microorganisms (GCM) 10K type strain sequencing project: providing services to taxonomists for standard genome sequencing and annotation.</title>
        <authorList>
            <consortium name="The Broad Institute Genomics Platform"/>
            <consortium name="The Broad Institute Genome Sequencing Center for Infectious Disease"/>
            <person name="Wu L."/>
            <person name="Ma J."/>
        </authorList>
    </citation>
    <scope>NUCLEOTIDE SEQUENCE [LARGE SCALE GENOMIC DNA]</scope>
    <source>
        <strain evidence="10 11">JCM 13581</strain>
    </source>
</reference>
<dbReference type="PANTHER" id="PTHR30474">
    <property type="entry name" value="CELL CYCLE PROTEIN"/>
    <property type="match status" value="1"/>
</dbReference>
<evidence type="ECO:0000256" key="6">
    <source>
        <dbReference type="ARBA" id="ARBA00023136"/>
    </source>
</evidence>
<keyword evidence="4" id="KW-0133">Cell shape</keyword>
<feature type="transmembrane region" description="Helical" evidence="9">
    <location>
        <begin position="301"/>
        <end position="318"/>
    </location>
</feature>
<feature type="transmembrane region" description="Helical" evidence="9">
    <location>
        <begin position="73"/>
        <end position="91"/>
    </location>
</feature>
<comment type="pathway">
    <text evidence="2">Cell wall biogenesis; peptidoglycan biosynthesis.</text>
</comment>
<dbReference type="InterPro" id="IPR011923">
    <property type="entry name" value="RodA/MrdB"/>
</dbReference>
<evidence type="ECO:0000256" key="8">
    <source>
        <dbReference type="ARBA" id="ARBA00049902"/>
    </source>
</evidence>
<feature type="transmembrane region" description="Helical" evidence="9">
    <location>
        <begin position="139"/>
        <end position="156"/>
    </location>
</feature>
<comment type="catalytic activity">
    <reaction evidence="8">
        <text>[GlcNAc-(1-&gt;4)-Mur2Ac(oyl-L-Ala-gamma-D-Glu-L-Lys-D-Ala-D-Ala)](n)-di-trans,octa-cis-undecaprenyl diphosphate + beta-D-GlcNAc-(1-&gt;4)-Mur2Ac(oyl-L-Ala-gamma-D-Glu-L-Lys-D-Ala-D-Ala)-di-trans,octa-cis-undecaprenyl diphosphate = [GlcNAc-(1-&gt;4)-Mur2Ac(oyl-L-Ala-gamma-D-Glu-L-Lys-D-Ala-D-Ala)](n+1)-di-trans,octa-cis-undecaprenyl diphosphate + di-trans,octa-cis-undecaprenyl diphosphate + H(+)</text>
        <dbReference type="Rhea" id="RHEA:23708"/>
        <dbReference type="Rhea" id="RHEA-COMP:9602"/>
        <dbReference type="Rhea" id="RHEA-COMP:9603"/>
        <dbReference type="ChEBI" id="CHEBI:15378"/>
        <dbReference type="ChEBI" id="CHEBI:58405"/>
        <dbReference type="ChEBI" id="CHEBI:60033"/>
        <dbReference type="ChEBI" id="CHEBI:78435"/>
        <dbReference type="EC" id="2.4.99.28"/>
    </reaction>
</comment>
<dbReference type="InterPro" id="IPR018365">
    <property type="entry name" value="Cell_cycle_FtsW-rel_CS"/>
</dbReference>
<evidence type="ECO:0000256" key="9">
    <source>
        <dbReference type="SAM" id="Phobius"/>
    </source>
</evidence>
<evidence type="ECO:0000313" key="10">
    <source>
        <dbReference type="EMBL" id="GAA1902716.1"/>
    </source>
</evidence>
<protein>
    <recommendedName>
        <fullName evidence="7">peptidoglycan glycosyltransferase</fullName>
        <ecNumber evidence="7">2.4.99.28</ecNumber>
    </recommendedName>
</protein>
<dbReference type="Pfam" id="PF01098">
    <property type="entry name" value="FTSW_RODA_SPOVE"/>
    <property type="match status" value="1"/>
</dbReference>
<dbReference type="EC" id="2.4.99.28" evidence="7"/>
<evidence type="ECO:0000256" key="1">
    <source>
        <dbReference type="ARBA" id="ARBA00004141"/>
    </source>
</evidence>
<evidence type="ECO:0000256" key="5">
    <source>
        <dbReference type="ARBA" id="ARBA00022989"/>
    </source>
</evidence>
<dbReference type="EMBL" id="BAAAMJ010000010">
    <property type="protein sequence ID" value="GAA1902716.1"/>
    <property type="molecule type" value="Genomic_DNA"/>
</dbReference>
<dbReference type="RefSeq" id="WP_344259313.1">
    <property type="nucleotide sequence ID" value="NZ_BAAAMJ010000010.1"/>
</dbReference>
<keyword evidence="11" id="KW-1185">Reference proteome</keyword>
<feature type="transmembrane region" description="Helical" evidence="9">
    <location>
        <begin position="33"/>
        <end position="52"/>
    </location>
</feature>
<feature type="transmembrane region" description="Helical" evidence="9">
    <location>
        <begin position="209"/>
        <end position="229"/>
    </location>
</feature>
<keyword evidence="5 9" id="KW-1133">Transmembrane helix</keyword>
<dbReference type="PROSITE" id="PS00428">
    <property type="entry name" value="FTSW_RODA_SPOVE"/>
    <property type="match status" value="1"/>
</dbReference>
<feature type="transmembrane region" description="Helical" evidence="9">
    <location>
        <begin position="368"/>
        <end position="385"/>
    </location>
</feature>
<dbReference type="Proteomes" id="UP001501303">
    <property type="component" value="Unassembled WGS sequence"/>
</dbReference>
<dbReference type="NCBIfam" id="TIGR02210">
    <property type="entry name" value="rodA_shape"/>
    <property type="match status" value="1"/>
</dbReference>
<dbReference type="InterPro" id="IPR001182">
    <property type="entry name" value="FtsW/RodA"/>
</dbReference>
<accession>A0ABN2NU42</accession>
<keyword evidence="3 9" id="KW-0812">Transmembrane</keyword>
<gene>
    <name evidence="10" type="primary">rodA_1</name>
    <name evidence="10" type="ORF">GCM10009716_10710</name>
</gene>
<proteinExistence type="predicted"/>